<feature type="non-terminal residue" evidence="2">
    <location>
        <position position="84"/>
    </location>
</feature>
<feature type="non-terminal residue" evidence="2">
    <location>
        <position position="1"/>
    </location>
</feature>
<evidence type="ECO:0000313" key="2">
    <source>
        <dbReference type="EMBL" id="SVE42708.1"/>
    </source>
</evidence>
<name>A0A383DFR9_9ZZZZ</name>
<dbReference type="SUPFAM" id="SSF52172">
    <property type="entry name" value="CheY-like"/>
    <property type="match status" value="1"/>
</dbReference>
<dbReference type="InterPro" id="IPR011006">
    <property type="entry name" value="CheY-like_superfamily"/>
</dbReference>
<dbReference type="EMBL" id="UINC01216531">
    <property type="protein sequence ID" value="SVE42708.1"/>
    <property type="molecule type" value="Genomic_DNA"/>
</dbReference>
<accession>A0A383DFR9</accession>
<dbReference type="InterPro" id="IPR001789">
    <property type="entry name" value="Sig_transdc_resp-reg_receiver"/>
</dbReference>
<dbReference type="PANTHER" id="PTHR45566:SF2">
    <property type="entry name" value="NARL SUBFAMILY"/>
    <property type="match status" value="1"/>
</dbReference>
<sequence length="84" mass="8843">VGEDALAALHEVGADVILLDLEMPGLDGIQTLGAMDEAGMTTPVIVFTVFDTDDRIVDAVQAGARGYLLKSAPRQELFDASIIV</sequence>
<evidence type="ECO:0000259" key="1">
    <source>
        <dbReference type="PROSITE" id="PS50110"/>
    </source>
</evidence>
<dbReference type="Gene3D" id="3.40.50.2300">
    <property type="match status" value="1"/>
</dbReference>
<dbReference type="GO" id="GO:0000160">
    <property type="term" value="P:phosphorelay signal transduction system"/>
    <property type="evidence" value="ECO:0007669"/>
    <property type="project" value="InterPro"/>
</dbReference>
<dbReference type="Pfam" id="PF00072">
    <property type="entry name" value="Response_reg"/>
    <property type="match status" value="1"/>
</dbReference>
<dbReference type="InterPro" id="IPR051015">
    <property type="entry name" value="EvgA-like"/>
</dbReference>
<proteinExistence type="predicted"/>
<dbReference type="AlphaFoldDB" id="A0A383DFR9"/>
<gene>
    <name evidence="2" type="ORF">METZ01_LOCUS495562</name>
</gene>
<dbReference type="PROSITE" id="PS50110">
    <property type="entry name" value="RESPONSE_REGULATORY"/>
    <property type="match status" value="1"/>
</dbReference>
<dbReference type="CDD" id="cd17535">
    <property type="entry name" value="REC_NarL-like"/>
    <property type="match status" value="1"/>
</dbReference>
<organism evidence="2">
    <name type="scientific">marine metagenome</name>
    <dbReference type="NCBI Taxonomy" id="408172"/>
    <lineage>
        <taxon>unclassified sequences</taxon>
        <taxon>metagenomes</taxon>
        <taxon>ecological metagenomes</taxon>
    </lineage>
</organism>
<dbReference type="PANTHER" id="PTHR45566">
    <property type="entry name" value="HTH-TYPE TRANSCRIPTIONAL REGULATOR YHJB-RELATED"/>
    <property type="match status" value="1"/>
</dbReference>
<protein>
    <recommendedName>
        <fullName evidence="1">Response regulatory domain-containing protein</fullName>
    </recommendedName>
</protein>
<dbReference type="InterPro" id="IPR058245">
    <property type="entry name" value="NreC/VraR/RcsB-like_REC"/>
</dbReference>
<feature type="domain" description="Response regulatory" evidence="1">
    <location>
        <begin position="1"/>
        <end position="84"/>
    </location>
</feature>
<reference evidence="2" key="1">
    <citation type="submission" date="2018-05" db="EMBL/GenBank/DDBJ databases">
        <authorList>
            <person name="Lanie J.A."/>
            <person name="Ng W.-L."/>
            <person name="Kazmierczak K.M."/>
            <person name="Andrzejewski T.M."/>
            <person name="Davidsen T.M."/>
            <person name="Wayne K.J."/>
            <person name="Tettelin H."/>
            <person name="Glass J.I."/>
            <person name="Rusch D."/>
            <person name="Podicherti R."/>
            <person name="Tsui H.-C.T."/>
            <person name="Winkler M.E."/>
        </authorList>
    </citation>
    <scope>NUCLEOTIDE SEQUENCE</scope>
</reference>